<proteinExistence type="predicted"/>
<sequence>MVPPPLLATPYARFRSLTNRTLHPTREQTVTAISSFARPSSKREAAWGGESRFELPKPDCRLYGHRHRPASAVQALHSELHSDLGFRPVSSWAAGPVSTLIEHRKPALHQGAPKSQIFSQLSGLSAPALAACGGICSLT</sequence>
<organism evidence="1 2">
    <name type="scientific">Trichoderma asperellum</name>
    <name type="common">Filamentous fungus</name>
    <dbReference type="NCBI Taxonomy" id="101201"/>
    <lineage>
        <taxon>Eukaryota</taxon>
        <taxon>Fungi</taxon>
        <taxon>Dikarya</taxon>
        <taxon>Ascomycota</taxon>
        <taxon>Pezizomycotina</taxon>
        <taxon>Sordariomycetes</taxon>
        <taxon>Hypocreomycetidae</taxon>
        <taxon>Hypocreales</taxon>
        <taxon>Hypocreaceae</taxon>
        <taxon>Trichoderma</taxon>
    </lineage>
</organism>
<accession>A0A6V8QZJ7</accession>
<dbReference type="EMBL" id="BLZH01000008">
    <property type="protein sequence ID" value="GFP57505.1"/>
    <property type="molecule type" value="Genomic_DNA"/>
</dbReference>
<reference evidence="1 2" key="1">
    <citation type="submission" date="2020-07" db="EMBL/GenBank/DDBJ databases">
        <title>Trichoderma asperellum IC-1 whole genome shotgun sequence.</title>
        <authorList>
            <person name="Kanamasa S."/>
            <person name="Takahashi H."/>
        </authorList>
    </citation>
    <scope>NUCLEOTIDE SEQUENCE [LARGE SCALE GENOMIC DNA]</scope>
    <source>
        <strain evidence="1 2">IC-1</strain>
    </source>
</reference>
<dbReference type="AlphaFoldDB" id="A0A6V8QZJ7"/>
<gene>
    <name evidence="1" type="ORF">TASIC1_0008034600</name>
</gene>
<protein>
    <submittedName>
        <fullName evidence="1">Uncharacterized protein</fullName>
    </submittedName>
</protein>
<comment type="caution">
    <text evidence="1">The sequence shown here is derived from an EMBL/GenBank/DDBJ whole genome shotgun (WGS) entry which is preliminary data.</text>
</comment>
<dbReference type="Proteomes" id="UP000517252">
    <property type="component" value="Unassembled WGS sequence"/>
</dbReference>
<evidence type="ECO:0000313" key="2">
    <source>
        <dbReference type="Proteomes" id="UP000517252"/>
    </source>
</evidence>
<name>A0A6V8QZJ7_TRIAP</name>
<evidence type="ECO:0000313" key="1">
    <source>
        <dbReference type="EMBL" id="GFP57505.1"/>
    </source>
</evidence>